<evidence type="ECO:0000313" key="1">
    <source>
        <dbReference type="EMBL" id="MQS37814.1"/>
    </source>
</evidence>
<dbReference type="RefSeq" id="WP_153484913.1">
    <property type="nucleotide sequence ID" value="NZ_VDEQ01000218.1"/>
</dbReference>
<evidence type="ECO:0000313" key="2">
    <source>
        <dbReference type="Proteomes" id="UP000460558"/>
    </source>
</evidence>
<organism evidence="1 2">
    <name type="scientific">Streptomyces katsurahamanus</name>
    <dbReference type="NCBI Taxonomy" id="2577098"/>
    <lineage>
        <taxon>Bacteria</taxon>
        <taxon>Bacillati</taxon>
        <taxon>Actinomycetota</taxon>
        <taxon>Actinomycetes</taxon>
        <taxon>Kitasatosporales</taxon>
        <taxon>Streptomycetaceae</taxon>
        <taxon>Streptomyces</taxon>
    </lineage>
</organism>
<gene>
    <name evidence="1" type="ORF">FFZ77_19935</name>
</gene>
<name>A0ABW9NXB7_9ACTN</name>
<protein>
    <submittedName>
        <fullName evidence="1">Uncharacterized protein</fullName>
    </submittedName>
</protein>
<sequence>MSIAADDDLQDTVAHETVASALRGQVLPRWAKLECIVRVLSAKAVTRPNADEEARRFHQLWLHAQELGDDQPVFAEQRSETAASPWSEWLGSSEEAAEQRSHLTSMQITPPPALRVPAGYRIQANEPWKVLLDQEVWKRIHEFTTADIYLAANEVDPEEIELLQKAKYLFAMDPTVATGAIDAALEDILRSNPDIAVAYAMFLLKLGIKQSS</sequence>
<dbReference type="Proteomes" id="UP000460558">
    <property type="component" value="Unassembled WGS sequence"/>
</dbReference>
<comment type="caution">
    <text evidence="1">The sequence shown here is derived from an EMBL/GenBank/DDBJ whole genome shotgun (WGS) entry which is preliminary data.</text>
</comment>
<reference evidence="1 2" key="1">
    <citation type="submission" date="2019-06" db="EMBL/GenBank/DDBJ databases">
        <title>Comparative genomics and metabolomics analyses of clavulanic acid producing Streptomyces species provides insight into specialized metabolism and evolution of beta-lactam biosynthetic gene clusters.</title>
        <authorList>
            <person name="Moore M.A."/>
            <person name="Cruz-Morales P."/>
            <person name="Barona Gomez F."/>
            <person name="Kapil T."/>
        </authorList>
    </citation>
    <scope>NUCLEOTIDE SEQUENCE [LARGE SCALE GENOMIC DNA]</scope>
    <source>
        <strain evidence="1 2">T-272</strain>
    </source>
</reference>
<proteinExistence type="predicted"/>
<accession>A0ABW9NXB7</accession>
<keyword evidence="2" id="KW-1185">Reference proteome</keyword>
<dbReference type="EMBL" id="VDEQ01000218">
    <property type="protein sequence ID" value="MQS37814.1"/>
    <property type="molecule type" value="Genomic_DNA"/>
</dbReference>